<keyword evidence="2" id="KW-1185">Reference proteome</keyword>
<dbReference type="InterPro" id="IPR011856">
    <property type="entry name" value="tRNA_endonuc-like_dom_sf"/>
</dbReference>
<reference evidence="2" key="1">
    <citation type="journal article" date="2019" name="Int. J. Syst. Evol. Microbiol.">
        <title>The Global Catalogue of Microorganisms (GCM) 10K type strain sequencing project: providing services to taxonomists for standard genome sequencing and annotation.</title>
        <authorList>
            <consortium name="The Broad Institute Genomics Platform"/>
            <consortium name="The Broad Institute Genome Sequencing Center for Infectious Disease"/>
            <person name="Wu L."/>
            <person name="Ma J."/>
        </authorList>
    </citation>
    <scope>NUCLEOTIDE SEQUENCE [LARGE SCALE GENOMIC DNA]</scope>
    <source>
        <strain evidence="2">KCTC 52239</strain>
    </source>
</reference>
<evidence type="ECO:0008006" key="3">
    <source>
        <dbReference type="Google" id="ProtNLM"/>
    </source>
</evidence>
<dbReference type="Gene3D" id="3.40.1350.10">
    <property type="match status" value="1"/>
</dbReference>
<name>A0ABV7IM98_9RHOB</name>
<dbReference type="EMBL" id="JBHRTE010000074">
    <property type="protein sequence ID" value="MFC3169577.1"/>
    <property type="molecule type" value="Genomic_DNA"/>
</dbReference>
<dbReference type="RefSeq" id="WP_377707263.1">
    <property type="nucleotide sequence ID" value="NZ_JBHRTE010000074.1"/>
</dbReference>
<organism evidence="1 2">
    <name type="scientific">Paracoccus fontiphilus</name>
    <dbReference type="NCBI Taxonomy" id="1815556"/>
    <lineage>
        <taxon>Bacteria</taxon>
        <taxon>Pseudomonadati</taxon>
        <taxon>Pseudomonadota</taxon>
        <taxon>Alphaproteobacteria</taxon>
        <taxon>Rhodobacterales</taxon>
        <taxon>Paracoccaceae</taxon>
        <taxon>Paracoccus</taxon>
    </lineage>
</organism>
<comment type="caution">
    <text evidence="1">The sequence shown here is derived from an EMBL/GenBank/DDBJ whole genome shotgun (WGS) entry which is preliminary data.</text>
</comment>
<sequence>MSRRTTNPIHIPADNDGISVLTVQVPVSESFIQDLVHRHPEALPITEIDPAFLGAVPICRELNTPAGPIDNFLVTPSGLPVIVECKLWRNPQARREVVGQILDYAKELSRWTSADIEREASKRGSGTLVELIRSAGHEVDEAAFHDNLSASLERGRCLLLILGDGIRHGVEAIFEHLQTQGALQFSFGLVEFPIYELTDGGRIAIPSILARSKAEIRHVVELPSGMAFAGNADGLQVAEADEAVRQQSERYQRFWEMFYAHLDLDDPDQPVGRAMKLAYTTFLLPVPDRSCWLTVYREGKGEVGLVLSCSKNGDGAQVIAELIAAQGEALRDELGGTARLNERKSMKGTLTIGDRLDVGDLSDSAGADKAARWLATRTNDFINVLRPAIRSIVADMQETNI</sequence>
<gene>
    <name evidence="1" type="ORF">ACFOD7_16115</name>
</gene>
<accession>A0ABV7IM98</accession>
<evidence type="ECO:0000313" key="2">
    <source>
        <dbReference type="Proteomes" id="UP001595557"/>
    </source>
</evidence>
<dbReference type="Proteomes" id="UP001595557">
    <property type="component" value="Unassembled WGS sequence"/>
</dbReference>
<proteinExistence type="predicted"/>
<protein>
    <recommendedName>
        <fullName evidence="3">DUF4268 domain-containing protein</fullName>
    </recommendedName>
</protein>
<evidence type="ECO:0000313" key="1">
    <source>
        <dbReference type="EMBL" id="MFC3169577.1"/>
    </source>
</evidence>